<evidence type="ECO:0000313" key="2">
    <source>
        <dbReference type="EMBL" id="WOV88236.1"/>
    </source>
</evidence>
<protein>
    <submittedName>
        <fullName evidence="2">General stress protein</fullName>
    </submittedName>
</protein>
<keyword evidence="3" id="KW-1185">Reference proteome</keyword>
<sequence length="142" mass="16385">MKKTFIGIYHTRDQLFSKIKQLQTAGFDDKDIYIVAKDEQIVEDLKNTISNDLRFAPSSIIDRFFGFLTGEDNVRSMLSEVGFSKDEANIYYQRIMNGSMIIYTEGYPTDDSLIDIVRDETRFGGYDPLTSDEIRAARINRD</sequence>
<evidence type="ECO:0000259" key="1">
    <source>
        <dbReference type="Pfam" id="PF11181"/>
    </source>
</evidence>
<dbReference type="InterPro" id="IPR025889">
    <property type="entry name" value="GSP17M-like_dom"/>
</dbReference>
<gene>
    <name evidence="2" type="ORF">QWT69_03680</name>
</gene>
<proteinExistence type="predicted"/>
<dbReference type="EMBL" id="CP129118">
    <property type="protein sequence ID" value="WOV88236.1"/>
    <property type="molecule type" value="Genomic_DNA"/>
</dbReference>
<evidence type="ECO:0000313" key="3">
    <source>
        <dbReference type="Proteomes" id="UP001303902"/>
    </source>
</evidence>
<reference evidence="2 3" key="1">
    <citation type="submission" date="2023-06" db="EMBL/GenBank/DDBJ databases">
        <title>Sporosarcina sp. nov., isolated from Korean tranditional fermented seafood 'Jeotgal'.</title>
        <authorList>
            <person name="Yang A.I."/>
            <person name="Shin N.-R."/>
        </authorList>
    </citation>
    <scope>NUCLEOTIDE SEQUENCE [LARGE SCALE GENOMIC DNA]</scope>
    <source>
        <strain evidence="2 3">T2O-4</strain>
    </source>
</reference>
<accession>A0ABZ0L6P5</accession>
<dbReference type="RefSeq" id="WP_317969077.1">
    <property type="nucleotide sequence ID" value="NZ_CP129118.1"/>
</dbReference>
<feature type="domain" description="General stress protein 17M-like" evidence="1">
    <location>
        <begin position="5"/>
        <end position="98"/>
    </location>
</feature>
<dbReference type="Proteomes" id="UP001303902">
    <property type="component" value="Chromosome"/>
</dbReference>
<dbReference type="Pfam" id="PF11181">
    <property type="entry name" value="YflT"/>
    <property type="match status" value="1"/>
</dbReference>
<name>A0ABZ0L6P5_9BACL</name>
<organism evidence="2 3">
    <name type="scientific">Sporosarcina oncorhynchi</name>
    <dbReference type="NCBI Taxonomy" id="3056444"/>
    <lineage>
        <taxon>Bacteria</taxon>
        <taxon>Bacillati</taxon>
        <taxon>Bacillota</taxon>
        <taxon>Bacilli</taxon>
        <taxon>Bacillales</taxon>
        <taxon>Caryophanaceae</taxon>
        <taxon>Sporosarcina</taxon>
    </lineage>
</organism>